<dbReference type="Proteomes" id="UP000886653">
    <property type="component" value="Unassembled WGS sequence"/>
</dbReference>
<proteinExistence type="predicted"/>
<dbReference type="AlphaFoldDB" id="A0A9P6NKI5"/>
<evidence type="ECO:0000313" key="2">
    <source>
        <dbReference type="Proteomes" id="UP000886653"/>
    </source>
</evidence>
<evidence type="ECO:0000313" key="1">
    <source>
        <dbReference type="EMBL" id="KAG0148706.1"/>
    </source>
</evidence>
<name>A0A9P6NKI5_9BASI</name>
<sequence length="533" mass="60289">MSLESFSQDQIDAILEALRPEISRVVEAQFNERLAEIVRKVSEVLDNLNNFCSSLPELVQKSLAAATLSPPFPPSPSTKTADDQSELLTGSQLTQAGPSISTSTSTNIPLTLRLPPEVYQPALAQQAEEANKQILRSADLPHNGQVFKNHYLASVFTLDKATHRYLKKLTWKRLGIFREKKSPRESLKAFMKELKAKFELNKTHTEALNVCIGPNCRGKTVENLIPFARRIFESAIPERIQEVVLWVRLDPDEDPNAFLDDEIDDLLLTIHSFRNLTTFKFYIPSEVAVVSEELLGSIINELPSLQTVVLHGQEGSGQEEEPPYQEYDLGEALASRTQLKSLNLRGLATPNESWLEIDWKGKIEELSIGWADCDLDALPSIAFPRLFTKTLISLFFVDYSEGWGQNEAPATEFKALKFITIGGDEGLNLEETILSKFPSVESLTLYNKNFNLDHLKEFFKDRSPHEACWPSLKTINVPQKHYKPRSKSFQRVKEYLDGYSVDLCFVDVKLNENSLSEVTHRLSSLYPYPNLIL</sequence>
<dbReference type="Gene3D" id="3.80.10.10">
    <property type="entry name" value="Ribonuclease Inhibitor"/>
    <property type="match status" value="1"/>
</dbReference>
<organism evidence="1 2">
    <name type="scientific">Cronartium quercuum f. sp. fusiforme G11</name>
    <dbReference type="NCBI Taxonomy" id="708437"/>
    <lineage>
        <taxon>Eukaryota</taxon>
        <taxon>Fungi</taxon>
        <taxon>Dikarya</taxon>
        <taxon>Basidiomycota</taxon>
        <taxon>Pucciniomycotina</taxon>
        <taxon>Pucciniomycetes</taxon>
        <taxon>Pucciniales</taxon>
        <taxon>Coleosporiaceae</taxon>
        <taxon>Cronartium</taxon>
    </lineage>
</organism>
<dbReference type="EMBL" id="MU167234">
    <property type="protein sequence ID" value="KAG0148706.1"/>
    <property type="molecule type" value="Genomic_DNA"/>
</dbReference>
<dbReference type="SUPFAM" id="SSF52047">
    <property type="entry name" value="RNI-like"/>
    <property type="match status" value="1"/>
</dbReference>
<gene>
    <name evidence="1" type="ORF">CROQUDRAFT_654535</name>
</gene>
<protein>
    <submittedName>
        <fullName evidence="1">Uncharacterized protein</fullName>
    </submittedName>
</protein>
<keyword evidence="2" id="KW-1185">Reference proteome</keyword>
<reference evidence="1" key="1">
    <citation type="submission" date="2013-11" db="EMBL/GenBank/DDBJ databases">
        <title>Genome sequence of the fusiform rust pathogen reveals effectors for host alternation and coevolution with pine.</title>
        <authorList>
            <consortium name="DOE Joint Genome Institute"/>
            <person name="Smith K."/>
            <person name="Pendleton A."/>
            <person name="Kubisiak T."/>
            <person name="Anderson C."/>
            <person name="Salamov A."/>
            <person name="Aerts A."/>
            <person name="Riley R."/>
            <person name="Clum A."/>
            <person name="Lindquist E."/>
            <person name="Ence D."/>
            <person name="Campbell M."/>
            <person name="Kronenberg Z."/>
            <person name="Feau N."/>
            <person name="Dhillon B."/>
            <person name="Hamelin R."/>
            <person name="Burleigh J."/>
            <person name="Smith J."/>
            <person name="Yandell M."/>
            <person name="Nelson C."/>
            <person name="Grigoriev I."/>
            <person name="Davis J."/>
        </authorList>
    </citation>
    <scope>NUCLEOTIDE SEQUENCE</scope>
    <source>
        <strain evidence="1">G11</strain>
    </source>
</reference>
<accession>A0A9P6NKI5</accession>
<dbReference type="InterPro" id="IPR032675">
    <property type="entry name" value="LRR_dom_sf"/>
</dbReference>
<comment type="caution">
    <text evidence="1">The sequence shown here is derived from an EMBL/GenBank/DDBJ whole genome shotgun (WGS) entry which is preliminary data.</text>
</comment>